<evidence type="ECO:0000313" key="1">
    <source>
        <dbReference type="EMBL" id="KRL21838.1"/>
    </source>
</evidence>
<evidence type="ECO:0008006" key="3">
    <source>
        <dbReference type="Google" id="ProtNLM"/>
    </source>
</evidence>
<dbReference type="AlphaFoldDB" id="A0A0R1NN16"/>
<proteinExistence type="predicted"/>
<evidence type="ECO:0000313" key="2">
    <source>
        <dbReference type="Proteomes" id="UP000051439"/>
    </source>
</evidence>
<dbReference type="SUPFAM" id="SSF111126">
    <property type="entry name" value="Ligand-binding domain in the NO signalling and Golgi transport"/>
    <property type="match status" value="1"/>
</dbReference>
<name>A0A0R1NN16_9LACO</name>
<accession>A0A0R1NN16</accession>
<dbReference type="PATRIC" id="fig|1423766.4.peg.605"/>
<organism evidence="1 2">
    <name type="scientific">Lentilactobacillus kisonensis DSM 19906 = JCM 15041</name>
    <dbReference type="NCBI Taxonomy" id="1423766"/>
    <lineage>
        <taxon>Bacteria</taxon>
        <taxon>Bacillati</taxon>
        <taxon>Bacillota</taxon>
        <taxon>Bacilli</taxon>
        <taxon>Lactobacillales</taxon>
        <taxon>Lactobacillaceae</taxon>
        <taxon>Lentilactobacillus</taxon>
    </lineage>
</organism>
<dbReference type="InterPro" id="IPR024096">
    <property type="entry name" value="NO_sig/Golgi_transp_ligand-bd"/>
</dbReference>
<protein>
    <recommendedName>
        <fullName evidence="3">DUF2507 domain-containing protein</fullName>
    </recommendedName>
</protein>
<sequence>MDNEAYQTLLKNNNLTNLLGQGLIRDDLLPSILGNDSHEISYWAGKRLSRTHRLATYEDLETFFKQFKLGDLKLLKRTTSQISWELSGEIVANRLSLFSDPDFYLESGFIAQSCQYILDQQTESEIEKVNKSKGLVLITTFLSKDKPNDGQEASEIFKIIEKTNNTDHPDSE</sequence>
<dbReference type="InterPro" id="IPR019642">
    <property type="entry name" value="DUF2507"/>
</dbReference>
<keyword evidence="2" id="KW-1185">Reference proteome</keyword>
<dbReference type="EMBL" id="AZEB01000012">
    <property type="protein sequence ID" value="KRL21838.1"/>
    <property type="molecule type" value="Genomic_DNA"/>
</dbReference>
<gene>
    <name evidence="1" type="ORF">FC98_GL000587</name>
</gene>
<dbReference type="Proteomes" id="UP000051439">
    <property type="component" value="Unassembled WGS sequence"/>
</dbReference>
<reference evidence="1 2" key="1">
    <citation type="journal article" date="2015" name="Genome Announc.">
        <title>Expanding the biotechnology potential of lactobacilli through comparative genomics of 213 strains and associated genera.</title>
        <authorList>
            <person name="Sun Z."/>
            <person name="Harris H.M."/>
            <person name="McCann A."/>
            <person name="Guo C."/>
            <person name="Argimon S."/>
            <person name="Zhang W."/>
            <person name="Yang X."/>
            <person name="Jeffery I.B."/>
            <person name="Cooney J.C."/>
            <person name="Kagawa T.F."/>
            <person name="Liu W."/>
            <person name="Song Y."/>
            <person name="Salvetti E."/>
            <person name="Wrobel A."/>
            <person name="Rasinkangas P."/>
            <person name="Parkhill J."/>
            <person name="Rea M.C."/>
            <person name="O'Sullivan O."/>
            <person name="Ritari J."/>
            <person name="Douillard F.P."/>
            <person name="Paul Ross R."/>
            <person name="Yang R."/>
            <person name="Briner A.E."/>
            <person name="Felis G.E."/>
            <person name="de Vos W.M."/>
            <person name="Barrangou R."/>
            <person name="Klaenhammer T.R."/>
            <person name="Caufield P.W."/>
            <person name="Cui Y."/>
            <person name="Zhang H."/>
            <person name="O'Toole P.W."/>
        </authorList>
    </citation>
    <scope>NUCLEOTIDE SEQUENCE [LARGE SCALE GENOMIC DNA]</scope>
    <source>
        <strain evidence="1 2">DSM 19906</strain>
    </source>
</reference>
<comment type="caution">
    <text evidence="1">The sequence shown here is derived from an EMBL/GenBank/DDBJ whole genome shotgun (WGS) entry which is preliminary data.</text>
</comment>
<dbReference type="RefSeq" id="WP_008857962.1">
    <property type="nucleotide sequence ID" value="NZ_AZEB01000012.1"/>
</dbReference>
<dbReference type="Gene3D" id="3.30.1380.20">
    <property type="entry name" value="Trafficking protein particle complex subunit 3"/>
    <property type="match status" value="1"/>
</dbReference>
<dbReference type="Pfam" id="PF10702">
    <property type="entry name" value="DUF2507"/>
    <property type="match status" value="1"/>
</dbReference>